<dbReference type="InterPro" id="IPR001155">
    <property type="entry name" value="OxRdtase_FMN_N"/>
</dbReference>
<dbReference type="PANTHER" id="PTHR22893">
    <property type="entry name" value="NADH OXIDOREDUCTASE-RELATED"/>
    <property type="match status" value="1"/>
</dbReference>
<dbReference type="OrthoDB" id="9772736at2"/>
<comment type="similarity">
    <text evidence="2">Belongs to the NADH:flavin oxidoreductase/NADH oxidase family.</text>
</comment>
<dbReference type="InterPro" id="IPR013785">
    <property type="entry name" value="Aldolase_TIM"/>
</dbReference>
<comment type="cofactor">
    <cofactor evidence="1">
        <name>FMN</name>
        <dbReference type="ChEBI" id="CHEBI:58210"/>
    </cofactor>
</comment>
<evidence type="ECO:0000256" key="1">
    <source>
        <dbReference type="ARBA" id="ARBA00001917"/>
    </source>
</evidence>
<dbReference type="Pfam" id="PF00724">
    <property type="entry name" value="Oxidored_FMN"/>
    <property type="match status" value="1"/>
</dbReference>
<dbReference type="RefSeq" id="WP_092676969.1">
    <property type="nucleotide sequence ID" value="NZ_FOXS01000005.1"/>
</dbReference>
<dbReference type="InterPro" id="IPR045247">
    <property type="entry name" value="Oye-like"/>
</dbReference>
<dbReference type="EMBL" id="FOXS01000005">
    <property type="protein sequence ID" value="SFQ68657.1"/>
    <property type="molecule type" value="Genomic_DNA"/>
</dbReference>
<dbReference type="CDD" id="cd02933">
    <property type="entry name" value="OYE_like_FMN"/>
    <property type="match status" value="1"/>
</dbReference>
<reference evidence="6" key="1">
    <citation type="submission" date="2016-10" db="EMBL/GenBank/DDBJ databases">
        <authorList>
            <person name="Varghese N."/>
            <person name="Submissions S."/>
        </authorList>
    </citation>
    <scope>NUCLEOTIDE SEQUENCE [LARGE SCALE GENOMIC DNA]</scope>
    <source>
        <strain evidence="6">OR362-8,ATCC BAA-1266,JCM 13504</strain>
    </source>
</reference>
<dbReference type="PANTHER" id="PTHR22893:SF91">
    <property type="entry name" value="NADPH DEHYDROGENASE 2-RELATED"/>
    <property type="match status" value="1"/>
</dbReference>
<dbReference type="SUPFAM" id="SSF51395">
    <property type="entry name" value="FMN-linked oxidoreductases"/>
    <property type="match status" value="1"/>
</dbReference>
<dbReference type="Proteomes" id="UP000199029">
    <property type="component" value="Unassembled WGS sequence"/>
</dbReference>
<dbReference type="AlphaFoldDB" id="A0A1I6AJH9"/>
<evidence type="ECO:0000313" key="6">
    <source>
        <dbReference type="Proteomes" id="UP000199029"/>
    </source>
</evidence>
<protein>
    <submittedName>
        <fullName evidence="5">N-ethylmaleimide reductase</fullName>
    </submittedName>
</protein>
<dbReference type="STRING" id="1227077.SAMN04515668_3735"/>
<dbReference type="GO" id="GO:0005829">
    <property type="term" value="C:cytosol"/>
    <property type="evidence" value="ECO:0007669"/>
    <property type="project" value="UniProtKB-ARBA"/>
</dbReference>
<evidence type="ECO:0000256" key="3">
    <source>
        <dbReference type="ARBA" id="ARBA00023002"/>
    </source>
</evidence>
<evidence type="ECO:0000256" key="2">
    <source>
        <dbReference type="ARBA" id="ARBA00005979"/>
    </source>
</evidence>
<dbReference type="FunFam" id="3.20.20.70:FF:000059">
    <property type="entry name" value="N-ethylmaleimide reductase, FMN-linked"/>
    <property type="match status" value="1"/>
</dbReference>
<gene>
    <name evidence="5" type="ORF">SAMN04515668_3735</name>
</gene>
<evidence type="ECO:0000259" key="4">
    <source>
        <dbReference type="Pfam" id="PF00724"/>
    </source>
</evidence>
<organism evidence="5 6">
    <name type="scientific">Hymenobacter arizonensis</name>
    <name type="common">Siccationidurans arizonensis</name>
    <dbReference type="NCBI Taxonomy" id="1227077"/>
    <lineage>
        <taxon>Bacteria</taxon>
        <taxon>Pseudomonadati</taxon>
        <taxon>Bacteroidota</taxon>
        <taxon>Cytophagia</taxon>
        <taxon>Cytophagales</taxon>
        <taxon>Hymenobacteraceae</taxon>
        <taxon>Hymenobacter</taxon>
    </lineage>
</organism>
<feature type="domain" description="NADH:flavin oxidoreductase/NADH oxidase N-terminal" evidence="4">
    <location>
        <begin position="5"/>
        <end position="333"/>
    </location>
</feature>
<evidence type="ECO:0000313" key="5">
    <source>
        <dbReference type="EMBL" id="SFQ68657.1"/>
    </source>
</evidence>
<accession>A0A1I6AJH9</accession>
<sequence>MKKMLTPYRHGGLALKNHLVMAPMTRSRATNNLPNALMAEYYGQRAGAGLLITEGTAPLPDALGYPRIPGVFSPEQVAGWQQVAAAVHAGNSRIFMQLMHTGRIGHVDNLPAGARLVGPSDIPAAGQIFTDTAGMQDHSAPVALTTEGILAVIKGHVQAARNAISAGFDGVELHGANGYLIEQFLNPHVNPRTDAYGGSVKNRARLALDLARETAAAIGPEKVGIRFSPFSTLGDLAAYDEDEVQETYVYLARELDRIGVAYLHIGVNAPIPPALLAAIRDAYRGTIILCNGLTPETAEAALNDGFADLVAFGRSFLANPDLALRIEEDAPLNAPDYATLYTPGPVGYTDYPVLAAALAR</sequence>
<dbReference type="Gene3D" id="3.20.20.70">
    <property type="entry name" value="Aldolase class I"/>
    <property type="match status" value="1"/>
</dbReference>
<keyword evidence="3" id="KW-0560">Oxidoreductase</keyword>
<dbReference type="GO" id="GO:0016628">
    <property type="term" value="F:oxidoreductase activity, acting on the CH-CH group of donors, NAD or NADP as acceptor"/>
    <property type="evidence" value="ECO:0007669"/>
    <property type="project" value="UniProtKB-ARBA"/>
</dbReference>
<keyword evidence="6" id="KW-1185">Reference proteome</keyword>
<name>A0A1I6AJH9_HYMAR</name>
<proteinExistence type="inferred from homology"/>
<dbReference type="GO" id="GO:0010181">
    <property type="term" value="F:FMN binding"/>
    <property type="evidence" value="ECO:0007669"/>
    <property type="project" value="InterPro"/>
</dbReference>